<protein>
    <submittedName>
        <fullName evidence="14">Solute carrier family 43 member 1a</fullName>
    </submittedName>
</protein>
<name>A0A8C2XQU3_CYCLU</name>
<evidence type="ECO:0000256" key="3">
    <source>
        <dbReference type="ARBA" id="ARBA00022475"/>
    </source>
</evidence>
<dbReference type="InterPro" id="IPR011701">
    <property type="entry name" value="MFS"/>
</dbReference>
<feature type="transmembrane region" description="Helical" evidence="13">
    <location>
        <begin position="80"/>
        <end position="101"/>
    </location>
</feature>
<dbReference type="FunFam" id="1.20.1250.20:FF:000274">
    <property type="entry name" value="Solute carrier family 43 member 1"/>
    <property type="match status" value="1"/>
</dbReference>
<reference evidence="14" key="1">
    <citation type="submission" date="2025-08" db="UniProtKB">
        <authorList>
            <consortium name="Ensembl"/>
        </authorList>
    </citation>
    <scope>IDENTIFICATION</scope>
</reference>
<feature type="transmembrane region" description="Helical" evidence="13">
    <location>
        <begin position="202"/>
        <end position="220"/>
    </location>
</feature>
<dbReference type="Proteomes" id="UP000694565">
    <property type="component" value="Unplaced"/>
</dbReference>
<dbReference type="PANTHER" id="PTHR20766:SF7">
    <property type="entry name" value="SOLUTE CARRIER FAMILY 43 (AMINO ACID SYSTEM L TRANSPORTER), MEMBER 1A"/>
    <property type="match status" value="1"/>
</dbReference>
<feature type="transmembrane region" description="Helical" evidence="13">
    <location>
        <begin position="333"/>
        <end position="358"/>
    </location>
</feature>
<feature type="transmembrane region" description="Helical" evidence="13">
    <location>
        <begin position="490"/>
        <end position="512"/>
    </location>
</feature>
<evidence type="ECO:0000256" key="8">
    <source>
        <dbReference type="ARBA" id="ARBA00036466"/>
    </source>
</evidence>
<dbReference type="GO" id="GO:0005886">
    <property type="term" value="C:plasma membrane"/>
    <property type="evidence" value="ECO:0007669"/>
    <property type="project" value="UniProtKB-SubCell"/>
</dbReference>
<keyword evidence="7" id="KW-0325">Glycoprotein</keyword>
<evidence type="ECO:0000256" key="1">
    <source>
        <dbReference type="ARBA" id="ARBA00004651"/>
    </source>
</evidence>
<keyword evidence="3" id="KW-1003">Cell membrane</keyword>
<feature type="transmembrane region" description="Helical" evidence="13">
    <location>
        <begin position="429"/>
        <end position="450"/>
    </location>
</feature>
<evidence type="ECO:0000256" key="10">
    <source>
        <dbReference type="ARBA" id="ARBA00036777"/>
    </source>
</evidence>
<evidence type="ECO:0000256" key="13">
    <source>
        <dbReference type="SAM" id="Phobius"/>
    </source>
</evidence>
<dbReference type="Ensembl" id="ENSCLMT00005021255.1">
    <property type="protein sequence ID" value="ENSCLMP00005020219.1"/>
    <property type="gene ID" value="ENSCLMG00005010080.1"/>
</dbReference>
<comment type="similarity">
    <text evidence="2">Belongs to the SLC43A transporter (TC 2.A.1.44) family.</text>
</comment>
<evidence type="ECO:0000313" key="15">
    <source>
        <dbReference type="Proteomes" id="UP000694565"/>
    </source>
</evidence>
<dbReference type="GO" id="GO:0015175">
    <property type="term" value="F:neutral L-amino acid transmembrane transporter activity"/>
    <property type="evidence" value="ECO:0007669"/>
    <property type="project" value="TreeGrafter"/>
</dbReference>
<feature type="transmembrane region" description="Helical" evidence="13">
    <location>
        <begin position="462"/>
        <end position="484"/>
    </location>
</feature>
<evidence type="ECO:0000313" key="14">
    <source>
        <dbReference type="Ensembl" id="ENSCLMP00005020219.1"/>
    </source>
</evidence>
<dbReference type="PANTHER" id="PTHR20766">
    <property type="entry name" value="LARGE NEUTRAL AMINO ACIDS TRANSPORTER SMALL SUBUNIT 4-LIKE ISOFORM X1"/>
    <property type="match status" value="1"/>
</dbReference>
<reference evidence="14" key="2">
    <citation type="submission" date="2025-09" db="UniProtKB">
        <authorList>
            <consortium name="Ensembl"/>
        </authorList>
    </citation>
    <scope>IDENTIFICATION</scope>
</reference>
<comment type="catalytic activity">
    <reaction evidence="11">
        <text>L-leucine(in) = L-leucine(out)</text>
        <dbReference type="Rhea" id="RHEA:73011"/>
        <dbReference type="ChEBI" id="CHEBI:57427"/>
    </reaction>
</comment>
<gene>
    <name evidence="14" type="primary">slc43a1a</name>
</gene>
<evidence type="ECO:0000256" key="2">
    <source>
        <dbReference type="ARBA" id="ARBA00006595"/>
    </source>
</evidence>
<keyword evidence="6 13" id="KW-0472">Membrane</keyword>
<comment type="catalytic activity">
    <reaction evidence="8">
        <text>L-phenylalanine(in) = L-phenylalanine(out)</text>
        <dbReference type="Rhea" id="RHEA:27950"/>
        <dbReference type="ChEBI" id="CHEBI:58095"/>
    </reaction>
</comment>
<dbReference type="GeneTree" id="ENSGT00940000153576"/>
<evidence type="ECO:0000256" key="11">
    <source>
        <dbReference type="ARBA" id="ARBA00036887"/>
    </source>
</evidence>
<feature type="transmembrane region" description="Helical" evidence="13">
    <location>
        <begin position="402"/>
        <end position="423"/>
    </location>
</feature>
<evidence type="ECO:0000256" key="9">
    <source>
        <dbReference type="ARBA" id="ARBA00036530"/>
    </source>
</evidence>
<evidence type="ECO:0000256" key="7">
    <source>
        <dbReference type="ARBA" id="ARBA00023180"/>
    </source>
</evidence>
<dbReference type="Gene3D" id="1.20.1250.20">
    <property type="entry name" value="MFS general substrate transporter like domains"/>
    <property type="match status" value="1"/>
</dbReference>
<evidence type="ECO:0000256" key="5">
    <source>
        <dbReference type="ARBA" id="ARBA00022989"/>
    </source>
</evidence>
<keyword evidence="15" id="KW-1185">Reference proteome</keyword>
<evidence type="ECO:0000256" key="12">
    <source>
        <dbReference type="SAM" id="MobiDB-lite"/>
    </source>
</evidence>
<dbReference type="AlphaFoldDB" id="A0A8C2XQU3"/>
<comment type="subcellular location">
    <subcellularLocation>
        <location evidence="1">Cell membrane</location>
        <topology evidence="1">Multi-pass membrane protein</topology>
    </subcellularLocation>
</comment>
<feature type="transmembrane region" description="Helical" evidence="13">
    <location>
        <begin position="291"/>
        <end position="313"/>
    </location>
</feature>
<dbReference type="InterPro" id="IPR036259">
    <property type="entry name" value="MFS_trans_sf"/>
</dbReference>
<evidence type="ECO:0000256" key="6">
    <source>
        <dbReference type="ARBA" id="ARBA00023136"/>
    </source>
</evidence>
<accession>A0A8C2XQU3</accession>
<comment type="catalytic activity">
    <reaction evidence="10">
        <text>L-isoleucine(in) = L-isoleucine(out)</text>
        <dbReference type="Rhea" id="RHEA:70943"/>
        <dbReference type="ChEBI" id="CHEBI:58045"/>
    </reaction>
</comment>
<dbReference type="GO" id="GO:0015179">
    <property type="term" value="F:L-amino acid transmembrane transporter activity"/>
    <property type="evidence" value="ECO:0007669"/>
    <property type="project" value="TreeGrafter"/>
</dbReference>
<proteinExistence type="inferred from homology"/>
<keyword evidence="4 13" id="KW-0812">Transmembrane</keyword>
<feature type="transmembrane region" description="Helical" evidence="13">
    <location>
        <begin position="113"/>
        <end position="131"/>
    </location>
</feature>
<organism evidence="14 15">
    <name type="scientific">Cyclopterus lumpus</name>
    <name type="common">Lumpsucker</name>
    <dbReference type="NCBI Taxonomy" id="8103"/>
    <lineage>
        <taxon>Eukaryota</taxon>
        <taxon>Metazoa</taxon>
        <taxon>Chordata</taxon>
        <taxon>Craniata</taxon>
        <taxon>Vertebrata</taxon>
        <taxon>Euteleostomi</taxon>
        <taxon>Actinopterygii</taxon>
        <taxon>Neopterygii</taxon>
        <taxon>Teleostei</taxon>
        <taxon>Neoteleostei</taxon>
        <taxon>Acanthomorphata</taxon>
        <taxon>Eupercaria</taxon>
        <taxon>Perciformes</taxon>
        <taxon>Cottioidei</taxon>
        <taxon>Cottales</taxon>
        <taxon>Cyclopteridae</taxon>
        <taxon>Cyclopterus</taxon>
    </lineage>
</organism>
<feature type="transmembrane region" description="Helical" evidence="13">
    <location>
        <begin position="137"/>
        <end position="157"/>
    </location>
</feature>
<feature type="region of interest" description="Disordered" evidence="12">
    <location>
        <begin position="247"/>
        <end position="278"/>
    </location>
</feature>
<dbReference type="SUPFAM" id="SSF103473">
    <property type="entry name" value="MFS general substrate transporter"/>
    <property type="match status" value="1"/>
</dbReference>
<feature type="compositionally biased region" description="Polar residues" evidence="12">
    <location>
        <begin position="247"/>
        <end position="260"/>
    </location>
</feature>
<feature type="transmembrane region" description="Helical" evidence="13">
    <location>
        <begin position="164"/>
        <end position="182"/>
    </location>
</feature>
<sequence length="549" mass="60800">MAPSLLQAYRRRWWMAVTAVLENLLCSAVLLGWGSLLIMLKREGFYSHLCSDNESVVVSFGNSSGEQEEEWLSCVDQEEMLNLGFTIGSFLLSATTLPLGILMDRFGPRPIRLVGSSCFGLSCVIMAMSAYDPHSLSALIFLALSLNGFGGICLTFTSLTLPNMFGALSSTVMSLMIGSYASSAVTFPGVKLIYDAGVSFQVIMWMWAGLAGFVFLNCFFNWPTEGFPTPDEVDYSQIITLQELPSSDQKTAGEQLSQKNGDVRHSTEKLPNGSDAAPNAPTFRQSVFSPIFLWSLVTMGMSQLRIIFFMGAMNKMLEFMVTHGEEHRECQSTVFYSSIFGTLQLLCLATCPLIGYIMDWKMKELGPHSPNTKTPTTLGPIRQTIVPKRDRKIQKVTNAMRAFILTNMLLLAFGCCCLIDSLPLQILTFILHTMVRGFIHSCCGGLYAAVYPSNHFGTLTGLQSMISAVIALLQQPLFIAMVGTLKGDPYWINLGLIIFSLAGFLLPGYLYYHRRQLFHSQAHTLVLPVCQTGDITVLEILLNSFQRFK</sequence>
<comment type="catalytic activity">
    <reaction evidence="9">
        <text>L-methionine(in) = L-methionine(out)</text>
        <dbReference type="Rhea" id="RHEA:70939"/>
        <dbReference type="ChEBI" id="CHEBI:57844"/>
    </reaction>
</comment>
<evidence type="ECO:0000256" key="4">
    <source>
        <dbReference type="ARBA" id="ARBA00022692"/>
    </source>
</evidence>
<keyword evidence="5 13" id="KW-1133">Transmembrane helix</keyword>
<dbReference type="Pfam" id="PF07690">
    <property type="entry name" value="MFS_1"/>
    <property type="match status" value="1"/>
</dbReference>
<feature type="transmembrane region" description="Helical" evidence="13">
    <location>
        <begin position="12"/>
        <end position="39"/>
    </location>
</feature>